<organism evidence="4 5">
    <name type="scientific">Shimia marina</name>
    <dbReference type="NCBI Taxonomy" id="321267"/>
    <lineage>
        <taxon>Bacteria</taxon>
        <taxon>Pseudomonadati</taxon>
        <taxon>Pseudomonadota</taxon>
        <taxon>Alphaproteobacteria</taxon>
        <taxon>Rhodobacterales</taxon>
        <taxon>Roseobacteraceae</taxon>
    </lineage>
</organism>
<dbReference type="Pfam" id="PF01464">
    <property type="entry name" value="SLT"/>
    <property type="match status" value="1"/>
</dbReference>
<dbReference type="Proteomes" id="UP000054823">
    <property type="component" value="Unassembled WGS sequence"/>
</dbReference>
<dbReference type="OrthoDB" id="9788661at2"/>
<dbReference type="AlphaFoldDB" id="A0A0P1ESD1"/>
<comment type="similarity">
    <text evidence="1">Belongs to the virb1 family.</text>
</comment>
<protein>
    <submittedName>
        <fullName evidence="4">Transglycosylase SLT domain protein</fullName>
    </submittedName>
</protein>
<sequence>MTASLSRRTALLILTCLPLTACSAPKEAAAPFDPPLYPNETPELRALINQYADFYEVPRELVHRVIIRESTHRPWVTNGNNIGLMQIQLPTARGMGYNGARQGLLDAETNLTFAVKYLRGALLVAEGNHDRAVFLYAKGYYPEAKRAGLLKETGLAP</sequence>
<keyword evidence="2" id="KW-0732">Signal</keyword>
<evidence type="ECO:0000256" key="2">
    <source>
        <dbReference type="SAM" id="SignalP"/>
    </source>
</evidence>
<dbReference type="Gene3D" id="1.10.530.10">
    <property type="match status" value="1"/>
</dbReference>
<feature type="domain" description="Transglycosylase SLT" evidence="3">
    <location>
        <begin position="47"/>
        <end position="140"/>
    </location>
</feature>
<accession>A0A0P1ESD1</accession>
<keyword evidence="5" id="KW-1185">Reference proteome</keyword>
<name>A0A0P1ESD1_9RHOB</name>
<dbReference type="InterPro" id="IPR023346">
    <property type="entry name" value="Lysozyme-like_dom_sf"/>
</dbReference>
<dbReference type="EMBL" id="CYPW01000027">
    <property type="protein sequence ID" value="CUH53434.1"/>
    <property type="molecule type" value="Genomic_DNA"/>
</dbReference>
<evidence type="ECO:0000313" key="5">
    <source>
        <dbReference type="Proteomes" id="UP000054823"/>
    </source>
</evidence>
<proteinExistence type="inferred from homology"/>
<dbReference type="CDD" id="cd00254">
    <property type="entry name" value="LT-like"/>
    <property type="match status" value="1"/>
</dbReference>
<gene>
    <name evidence="4" type="ORF">SHM7688_02888</name>
</gene>
<feature type="chain" id="PRO_5006061848" evidence="2">
    <location>
        <begin position="24"/>
        <end position="157"/>
    </location>
</feature>
<dbReference type="InterPro" id="IPR008258">
    <property type="entry name" value="Transglycosylase_SLT_dom_1"/>
</dbReference>
<evidence type="ECO:0000259" key="3">
    <source>
        <dbReference type="Pfam" id="PF01464"/>
    </source>
</evidence>
<reference evidence="4 5" key="1">
    <citation type="submission" date="2015-09" db="EMBL/GenBank/DDBJ databases">
        <authorList>
            <consortium name="Swine Surveillance"/>
        </authorList>
    </citation>
    <scope>NUCLEOTIDE SEQUENCE [LARGE SCALE GENOMIC DNA]</scope>
    <source>
        <strain evidence="4 5">CECT 7688</strain>
    </source>
</reference>
<dbReference type="STRING" id="321267.SHM7688_02888"/>
<dbReference type="RefSeq" id="WP_058240590.1">
    <property type="nucleotide sequence ID" value="NZ_CYPW01000027.1"/>
</dbReference>
<feature type="signal peptide" evidence="2">
    <location>
        <begin position="1"/>
        <end position="23"/>
    </location>
</feature>
<evidence type="ECO:0000313" key="4">
    <source>
        <dbReference type="EMBL" id="CUH53434.1"/>
    </source>
</evidence>
<evidence type="ECO:0000256" key="1">
    <source>
        <dbReference type="ARBA" id="ARBA00009387"/>
    </source>
</evidence>
<dbReference type="SUPFAM" id="SSF53955">
    <property type="entry name" value="Lysozyme-like"/>
    <property type="match status" value="1"/>
</dbReference>